<evidence type="ECO:0000256" key="2">
    <source>
        <dbReference type="ARBA" id="ARBA00004980"/>
    </source>
</evidence>
<dbReference type="EMBL" id="UINC01028887">
    <property type="protein sequence ID" value="SVB10682.1"/>
    <property type="molecule type" value="Genomic_DNA"/>
</dbReference>
<dbReference type="GO" id="GO:0019288">
    <property type="term" value="P:isopentenyl diphosphate biosynthetic process, methylerythritol 4-phosphate pathway"/>
    <property type="evidence" value="ECO:0007669"/>
    <property type="project" value="TreeGrafter"/>
</dbReference>
<evidence type="ECO:0000256" key="4">
    <source>
        <dbReference type="ARBA" id="ARBA00011738"/>
    </source>
</evidence>
<keyword evidence="8" id="KW-0460">Magnesium</keyword>
<feature type="domain" description="Transketolase-like pyrimidine-binding" evidence="14">
    <location>
        <begin position="343"/>
        <end position="507"/>
    </location>
</feature>
<dbReference type="NCBIfam" id="NF003933">
    <property type="entry name" value="PRK05444.2-2"/>
    <property type="match status" value="1"/>
</dbReference>
<dbReference type="SMART" id="SM00861">
    <property type="entry name" value="Transket_pyr"/>
    <property type="match status" value="1"/>
</dbReference>
<dbReference type="NCBIfam" id="TIGR00204">
    <property type="entry name" value="dxs"/>
    <property type="match status" value="1"/>
</dbReference>
<evidence type="ECO:0000313" key="15">
    <source>
        <dbReference type="EMBL" id="SVB10682.1"/>
    </source>
</evidence>
<dbReference type="Pfam" id="PF02779">
    <property type="entry name" value="Transket_pyr"/>
    <property type="match status" value="1"/>
</dbReference>
<dbReference type="GO" id="GO:0016114">
    <property type="term" value="P:terpenoid biosynthetic process"/>
    <property type="evidence" value="ECO:0007669"/>
    <property type="project" value="InterPro"/>
</dbReference>
<evidence type="ECO:0000256" key="10">
    <source>
        <dbReference type="ARBA" id="ARBA00023052"/>
    </source>
</evidence>
<evidence type="ECO:0000256" key="6">
    <source>
        <dbReference type="ARBA" id="ARBA00022679"/>
    </source>
</evidence>
<organism evidence="15">
    <name type="scientific">marine metagenome</name>
    <dbReference type="NCBI Taxonomy" id="408172"/>
    <lineage>
        <taxon>unclassified sequences</taxon>
        <taxon>metagenomes</taxon>
        <taxon>ecological metagenomes</taxon>
    </lineage>
</organism>
<comment type="pathway">
    <text evidence="2">Metabolic intermediate biosynthesis; 1-deoxy-D-xylulose 5-phosphate biosynthesis; 1-deoxy-D-xylulose 5-phosphate from D-glyceraldehyde 3-phosphate and pyruvate: step 1/1.</text>
</comment>
<dbReference type="PANTHER" id="PTHR43322">
    <property type="entry name" value="1-D-DEOXYXYLULOSE 5-PHOSPHATE SYNTHASE-RELATED"/>
    <property type="match status" value="1"/>
</dbReference>
<dbReference type="InterPro" id="IPR009014">
    <property type="entry name" value="Transketo_C/PFOR_II"/>
</dbReference>
<dbReference type="PANTHER" id="PTHR43322:SF5">
    <property type="entry name" value="1-DEOXY-D-XYLULOSE-5-PHOSPHATE SYNTHASE, CHLOROPLASTIC"/>
    <property type="match status" value="1"/>
</dbReference>
<dbReference type="GO" id="GO:0009228">
    <property type="term" value="P:thiamine biosynthetic process"/>
    <property type="evidence" value="ECO:0007669"/>
    <property type="project" value="UniProtKB-KW"/>
</dbReference>
<keyword evidence="9" id="KW-0784">Thiamine biosynthesis</keyword>
<dbReference type="InterPro" id="IPR005477">
    <property type="entry name" value="Dxylulose-5-P_synthase"/>
</dbReference>
<dbReference type="SUPFAM" id="SSF52518">
    <property type="entry name" value="Thiamin diphosphate-binding fold (THDP-binding)"/>
    <property type="match status" value="2"/>
</dbReference>
<feature type="region of interest" description="Disordered" evidence="13">
    <location>
        <begin position="320"/>
        <end position="343"/>
    </location>
</feature>
<evidence type="ECO:0000256" key="12">
    <source>
        <dbReference type="SAM" id="Coils"/>
    </source>
</evidence>
<protein>
    <recommendedName>
        <fullName evidence="5">1-deoxy-D-xylulose-5-phosphate synthase</fullName>
        <ecNumber evidence="5">2.2.1.7</ecNumber>
    </recommendedName>
</protein>
<dbReference type="UniPathway" id="UPA00064">
    <property type="reaction ID" value="UER00091"/>
</dbReference>
<dbReference type="Pfam" id="PF13292">
    <property type="entry name" value="DXP_synthase_N"/>
    <property type="match status" value="1"/>
</dbReference>
<evidence type="ECO:0000256" key="5">
    <source>
        <dbReference type="ARBA" id="ARBA00013150"/>
    </source>
</evidence>
<evidence type="ECO:0000259" key="14">
    <source>
        <dbReference type="SMART" id="SM00861"/>
    </source>
</evidence>
<comment type="cofactor">
    <cofactor evidence="1">
        <name>Mg(2+)</name>
        <dbReference type="ChEBI" id="CHEBI:18420"/>
    </cofactor>
</comment>
<accession>A0A382BBK3</accession>
<gene>
    <name evidence="15" type="ORF">METZ01_LOCUS163536</name>
</gene>
<feature type="coiled-coil region" evidence="12">
    <location>
        <begin position="18"/>
        <end position="45"/>
    </location>
</feature>
<comment type="similarity">
    <text evidence="3">Belongs to the transketolase family. DXPS subfamily.</text>
</comment>
<keyword evidence="7" id="KW-0479">Metal-binding</keyword>
<keyword evidence="11" id="KW-0414">Isoprene biosynthesis</keyword>
<feature type="non-terminal residue" evidence="15">
    <location>
        <position position="573"/>
    </location>
</feature>
<dbReference type="InterPro" id="IPR029061">
    <property type="entry name" value="THDP-binding"/>
</dbReference>
<evidence type="ECO:0000256" key="11">
    <source>
        <dbReference type="ARBA" id="ARBA00023229"/>
    </source>
</evidence>
<evidence type="ECO:0000256" key="1">
    <source>
        <dbReference type="ARBA" id="ARBA00001946"/>
    </source>
</evidence>
<reference evidence="15" key="1">
    <citation type="submission" date="2018-05" db="EMBL/GenBank/DDBJ databases">
        <authorList>
            <person name="Lanie J.A."/>
            <person name="Ng W.-L."/>
            <person name="Kazmierczak K.M."/>
            <person name="Andrzejewski T.M."/>
            <person name="Davidsen T.M."/>
            <person name="Wayne K.J."/>
            <person name="Tettelin H."/>
            <person name="Glass J.I."/>
            <person name="Rusch D."/>
            <person name="Podicherti R."/>
            <person name="Tsui H.-C.T."/>
            <person name="Winkler M.E."/>
        </authorList>
    </citation>
    <scope>NUCLEOTIDE SEQUENCE</scope>
</reference>
<dbReference type="FunFam" id="3.40.50.970:FF:000005">
    <property type="entry name" value="1-deoxy-D-xylulose-5-phosphate synthase"/>
    <property type="match status" value="1"/>
</dbReference>
<keyword evidence="12" id="KW-0175">Coiled coil</keyword>
<evidence type="ECO:0000256" key="3">
    <source>
        <dbReference type="ARBA" id="ARBA00011081"/>
    </source>
</evidence>
<dbReference type="GO" id="GO:0008661">
    <property type="term" value="F:1-deoxy-D-xylulose-5-phosphate synthase activity"/>
    <property type="evidence" value="ECO:0007669"/>
    <property type="project" value="UniProtKB-EC"/>
</dbReference>
<dbReference type="GO" id="GO:0005829">
    <property type="term" value="C:cytosol"/>
    <property type="evidence" value="ECO:0007669"/>
    <property type="project" value="TreeGrafter"/>
</dbReference>
<evidence type="ECO:0000256" key="13">
    <source>
        <dbReference type="SAM" id="MobiDB-lite"/>
    </source>
</evidence>
<proteinExistence type="inferred from homology"/>
<evidence type="ECO:0000256" key="7">
    <source>
        <dbReference type="ARBA" id="ARBA00022723"/>
    </source>
</evidence>
<keyword evidence="6" id="KW-0808">Transferase</keyword>
<name>A0A382BBK3_9ZZZZ</name>
<sequence length="573" mass="62363">MAKTETPNRYLDMVDHPAHVKKLTVKQLEKLAEELREELIRGLANHGGHLGPNLGVVELTVALHRVFETPKDKFVWDVSHQSYVHKLLTGRKDRFRTIRTTDGLNGFALRTESEHDCYGAGHAGTALSAALGMAAARDRQGSNENVVCVFGDAALTNGISFEALNNIAQTTKKFIGILNDNEWSIAKNVGAISSYLNKLITNPGYNRITRDLQKFIAKMPTGKLALRLGLKGQEALKGTVTQVALEHNEETLDSDGRGGFGSSLVFEEFGIRYLGPIDGHDLPLLVETLEFAKTCDQPIVIHVITKKGKGFKAALKHPEKFHGTGPYNPDTGESLPPKPSTPPKYQDVFGQTMVKICQKDTSVVGITAAMPSGTGLGTLEKAMPERYFDVGIAEEHAVLFAAGMASMGHRPVCAIYSTFLQRAYDMIVHDVALQNLPVTFCMDRAGLSANDGPTHHGLFDIAYLNCVPGIIAMAPSNEDELADMMFTATHQNQPAFIRYPRGNGEGVEVKNQPALIEIGKAEVLQNFSNNEKPRVAFFALGPMRAIANAAIGKLGAENIDAAIINPRFTKPID</sequence>
<dbReference type="HAMAP" id="MF_00315">
    <property type="entry name" value="DXP_synth"/>
    <property type="match status" value="1"/>
</dbReference>
<dbReference type="Pfam" id="PF02780">
    <property type="entry name" value="Transketolase_C"/>
    <property type="match status" value="1"/>
</dbReference>
<dbReference type="Gene3D" id="3.40.50.970">
    <property type="match status" value="2"/>
</dbReference>
<dbReference type="CDD" id="cd02007">
    <property type="entry name" value="TPP_DXS"/>
    <property type="match status" value="1"/>
</dbReference>
<evidence type="ECO:0000256" key="9">
    <source>
        <dbReference type="ARBA" id="ARBA00022977"/>
    </source>
</evidence>
<dbReference type="AlphaFoldDB" id="A0A382BBK3"/>
<comment type="subunit">
    <text evidence="4">Homodimer.</text>
</comment>
<keyword evidence="10" id="KW-0786">Thiamine pyrophosphate</keyword>
<dbReference type="GO" id="GO:0046872">
    <property type="term" value="F:metal ion binding"/>
    <property type="evidence" value="ECO:0007669"/>
    <property type="project" value="UniProtKB-KW"/>
</dbReference>
<dbReference type="InterPro" id="IPR005475">
    <property type="entry name" value="Transketolase-like_Pyr-bd"/>
</dbReference>
<dbReference type="Gene3D" id="3.40.50.920">
    <property type="match status" value="1"/>
</dbReference>
<dbReference type="InterPro" id="IPR033248">
    <property type="entry name" value="Transketolase_C"/>
</dbReference>
<dbReference type="CDD" id="cd07033">
    <property type="entry name" value="TPP_PYR_DXS_TK_like"/>
    <property type="match status" value="1"/>
</dbReference>
<dbReference type="SUPFAM" id="SSF52922">
    <property type="entry name" value="TK C-terminal domain-like"/>
    <property type="match status" value="1"/>
</dbReference>
<dbReference type="EC" id="2.2.1.7" evidence="5"/>
<evidence type="ECO:0000256" key="8">
    <source>
        <dbReference type="ARBA" id="ARBA00022842"/>
    </source>
</evidence>